<proteinExistence type="predicted"/>
<name>A0A380Q4T4_YERPU</name>
<organism evidence="2 3">
    <name type="scientific">Yersinia pseudotuberculosis</name>
    <dbReference type="NCBI Taxonomy" id="633"/>
    <lineage>
        <taxon>Bacteria</taxon>
        <taxon>Pseudomonadati</taxon>
        <taxon>Pseudomonadota</taxon>
        <taxon>Gammaproteobacteria</taxon>
        <taxon>Enterobacterales</taxon>
        <taxon>Yersiniaceae</taxon>
        <taxon>Yersinia</taxon>
    </lineage>
</organism>
<gene>
    <name evidence="2" type="ORF">NCTC8580_00637</name>
</gene>
<accession>A0A380Q4T4</accession>
<dbReference type="RefSeq" id="WP_106440641.1">
    <property type="nucleotide sequence ID" value="NZ_NCLF01000001.1"/>
</dbReference>
<feature type="compositionally biased region" description="Polar residues" evidence="1">
    <location>
        <begin position="147"/>
        <end position="156"/>
    </location>
</feature>
<feature type="region of interest" description="Disordered" evidence="1">
    <location>
        <begin position="145"/>
        <end position="170"/>
    </location>
</feature>
<dbReference type="Proteomes" id="UP000255087">
    <property type="component" value="Unassembled WGS sequence"/>
</dbReference>
<protein>
    <submittedName>
        <fullName evidence="2">Putative hemolysin</fullName>
    </submittedName>
</protein>
<evidence type="ECO:0000313" key="2">
    <source>
        <dbReference type="EMBL" id="SUP80579.1"/>
    </source>
</evidence>
<evidence type="ECO:0000256" key="1">
    <source>
        <dbReference type="SAM" id="MobiDB-lite"/>
    </source>
</evidence>
<reference evidence="2 3" key="1">
    <citation type="submission" date="2018-06" db="EMBL/GenBank/DDBJ databases">
        <authorList>
            <consortium name="Pathogen Informatics"/>
            <person name="Doyle S."/>
        </authorList>
    </citation>
    <scope>NUCLEOTIDE SEQUENCE [LARGE SCALE GENOMIC DNA]</scope>
    <source>
        <strain evidence="2 3">NCTC8580</strain>
    </source>
</reference>
<sequence length="170" mass="18793">MTYLVLNLSSHACEFFIGTGCALYEKSVLPQAPESKKIIFLFKCRLKQQYGVFTSTRQSIYPKSLVEQQAGSKQTHPDELTPVSDSGKCAQLTPLLFQVSREFPTSLEQQAGSKQTHPDELTSVSDSGKYAQLTPLLFQVSREFPTSLEQQAGSKQTHPDELTSVSDSGK</sequence>
<evidence type="ECO:0000313" key="3">
    <source>
        <dbReference type="Proteomes" id="UP000255087"/>
    </source>
</evidence>
<dbReference type="AlphaFoldDB" id="A0A380Q4T4"/>
<dbReference type="EMBL" id="UHJC01000001">
    <property type="protein sequence ID" value="SUP80579.1"/>
    <property type="molecule type" value="Genomic_DNA"/>
</dbReference>